<name>A0A7W7GPB4_9MICC</name>
<gene>
    <name evidence="2" type="ORF">HDA30_001298</name>
</gene>
<comment type="caution">
    <text evidence="2">The sequence shown here is derived from an EMBL/GenBank/DDBJ whole genome shotgun (WGS) entry which is preliminary data.</text>
</comment>
<evidence type="ECO:0000256" key="1">
    <source>
        <dbReference type="SAM" id="MobiDB-lite"/>
    </source>
</evidence>
<evidence type="ECO:0000313" key="3">
    <source>
        <dbReference type="Proteomes" id="UP000540191"/>
    </source>
</evidence>
<evidence type="ECO:0000313" key="2">
    <source>
        <dbReference type="EMBL" id="MBB4735790.1"/>
    </source>
</evidence>
<keyword evidence="3" id="KW-1185">Reference proteome</keyword>
<feature type="compositionally biased region" description="Basic and acidic residues" evidence="1">
    <location>
        <begin position="1"/>
        <end position="11"/>
    </location>
</feature>
<dbReference type="RefSeq" id="WP_246418713.1">
    <property type="nucleotide sequence ID" value="NZ_JACHNA010000001.1"/>
</dbReference>
<accession>A0A7W7GPB4</accession>
<organism evidence="2 3">
    <name type="scientific">Micrococcus cohnii</name>
    <dbReference type="NCBI Taxonomy" id="993416"/>
    <lineage>
        <taxon>Bacteria</taxon>
        <taxon>Bacillati</taxon>
        <taxon>Actinomycetota</taxon>
        <taxon>Actinomycetes</taxon>
        <taxon>Micrococcales</taxon>
        <taxon>Micrococcaceae</taxon>
        <taxon>Micrococcus</taxon>
    </lineage>
</organism>
<evidence type="ECO:0008006" key="4">
    <source>
        <dbReference type="Google" id="ProtNLM"/>
    </source>
</evidence>
<feature type="region of interest" description="Disordered" evidence="1">
    <location>
        <begin position="1"/>
        <end position="34"/>
    </location>
</feature>
<proteinExistence type="predicted"/>
<sequence>MQRDSSPHRTDSTIVSPEAVGAAAPPRPTSARVPDPAEYAACRSALAVFGPVGRQEPIEWAAEEPLAPELAAFYRHVGPGWIEIDTLGLPLMFFPLDRLWDEQAGYRWSRRTGARLVDWNDDWTVVAKQGAEPFIHEASTGRVLMAPGDDGWEDRQAEPEPVFQDVLEMTRALAAVGAAWARFDDPFTPDWSLTHEVLAGVVAGIEAELGDHARAVSLARALGYVRAV</sequence>
<protein>
    <recommendedName>
        <fullName evidence="4">SMI1/KNR4 family protein</fullName>
    </recommendedName>
</protein>
<dbReference type="AlphaFoldDB" id="A0A7W7GPB4"/>
<reference evidence="2 3" key="1">
    <citation type="submission" date="2020-08" db="EMBL/GenBank/DDBJ databases">
        <title>Sequencing the genomes of 1000 actinobacteria strains.</title>
        <authorList>
            <person name="Klenk H.-P."/>
        </authorList>
    </citation>
    <scope>NUCLEOTIDE SEQUENCE [LARGE SCALE GENOMIC DNA]</scope>
    <source>
        <strain evidence="2 3">DSM 23974</strain>
    </source>
</reference>
<dbReference type="Proteomes" id="UP000540191">
    <property type="component" value="Unassembled WGS sequence"/>
</dbReference>
<dbReference type="EMBL" id="JACHNA010000001">
    <property type="protein sequence ID" value="MBB4735790.1"/>
    <property type="molecule type" value="Genomic_DNA"/>
</dbReference>